<organism evidence="3">
    <name type="scientific">Ananas comosus var. bracteatus</name>
    <name type="common">red pineapple</name>
    <dbReference type="NCBI Taxonomy" id="296719"/>
    <lineage>
        <taxon>Eukaryota</taxon>
        <taxon>Viridiplantae</taxon>
        <taxon>Streptophyta</taxon>
        <taxon>Embryophyta</taxon>
        <taxon>Tracheophyta</taxon>
        <taxon>Spermatophyta</taxon>
        <taxon>Magnoliopsida</taxon>
        <taxon>Liliopsida</taxon>
        <taxon>Poales</taxon>
        <taxon>Bromeliaceae</taxon>
        <taxon>Bromelioideae</taxon>
        <taxon>Ananas</taxon>
    </lineage>
</organism>
<sequence length="310" mass="33911">MANEDDRRPHKEEEEEEEEKAAAATTSDDAIVTCRKTMITASVACCHLLFDVLHNVAAQLDPPSFVCFRETCSAWRSAAVAVTDYPYLQRKNSLLALSADPEGDFRRLISPSLNLQLSDSSYHFRCCGLFDNWIATVTASGRVFLLRQVPATARVELPPISTLTLPPWFVDNADKWQKNPSYVKKIVLSAPPDSPDCLAVAVYWFNHLAACRQGDAEWTAVLEPRTTARKSIENTSPAGRDAADAGSTVGSTVGGVQQGVSGELRWGVGVGEEQFGRRCGSVCVPVDAAPLGWRRIASTSRKRAKIRESL</sequence>
<dbReference type="PANTHER" id="PTHR34708">
    <property type="entry name" value="OS07G0440000 PROTEIN"/>
    <property type="match status" value="1"/>
</dbReference>
<evidence type="ECO:0000256" key="1">
    <source>
        <dbReference type="SAM" id="MobiDB-lite"/>
    </source>
</evidence>
<evidence type="ECO:0000259" key="2">
    <source>
        <dbReference type="Pfam" id="PF03478"/>
    </source>
</evidence>
<dbReference type="PANTHER" id="PTHR34708:SF2">
    <property type="entry name" value="OS07G0440000 PROTEIN"/>
    <property type="match status" value="1"/>
</dbReference>
<reference evidence="3" key="1">
    <citation type="submission" date="2020-07" db="EMBL/GenBank/DDBJ databases">
        <authorList>
            <person name="Lin J."/>
        </authorList>
    </citation>
    <scope>NUCLEOTIDE SEQUENCE</scope>
</reference>
<dbReference type="InterPro" id="IPR005174">
    <property type="entry name" value="KIB1-4_b-propeller"/>
</dbReference>
<name>A0A6V7PYL5_ANACO</name>
<dbReference type="AlphaFoldDB" id="A0A6V7PYL5"/>
<proteinExistence type="predicted"/>
<dbReference type="EMBL" id="LR862153">
    <property type="protein sequence ID" value="CAD1835999.1"/>
    <property type="molecule type" value="Genomic_DNA"/>
</dbReference>
<dbReference type="Pfam" id="PF03478">
    <property type="entry name" value="Beta-prop_KIB1-4"/>
    <property type="match status" value="1"/>
</dbReference>
<feature type="region of interest" description="Disordered" evidence="1">
    <location>
        <begin position="1"/>
        <end position="24"/>
    </location>
</feature>
<feature type="region of interest" description="Disordered" evidence="1">
    <location>
        <begin position="229"/>
        <end position="256"/>
    </location>
</feature>
<evidence type="ECO:0000313" key="3">
    <source>
        <dbReference type="EMBL" id="CAD1835999.1"/>
    </source>
</evidence>
<gene>
    <name evidence="3" type="ORF">CB5_LOCUS19210</name>
</gene>
<feature type="compositionally biased region" description="Basic and acidic residues" evidence="1">
    <location>
        <begin position="1"/>
        <end position="12"/>
    </location>
</feature>
<accession>A0A6V7PYL5</accession>
<feature type="domain" description="KIB1-4 beta-propeller" evidence="2">
    <location>
        <begin position="115"/>
        <end position="224"/>
    </location>
</feature>
<protein>
    <recommendedName>
        <fullName evidence="2">KIB1-4 beta-propeller domain-containing protein</fullName>
    </recommendedName>
</protein>